<gene>
    <name evidence="2" type="ORF">EHQ58_07790</name>
</gene>
<feature type="transmembrane region" description="Helical" evidence="1">
    <location>
        <begin position="59"/>
        <end position="81"/>
    </location>
</feature>
<evidence type="ECO:0000256" key="1">
    <source>
        <dbReference type="SAM" id="Phobius"/>
    </source>
</evidence>
<accession>A0A4V6QM63</accession>
<protein>
    <submittedName>
        <fullName evidence="2">Metal-dependent hydrolase</fullName>
    </submittedName>
</protein>
<dbReference type="InterPro" id="IPR007404">
    <property type="entry name" value="YdjM-like"/>
</dbReference>
<dbReference type="AlphaFoldDB" id="A0A4V6QM63"/>
<dbReference type="RefSeq" id="WP_135623308.1">
    <property type="nucleotide sequence ID" value="NZ_RQGD01000022.1"/>
</dbReference>
<dbReference type="PANTHER" id="PTHR40031">
    <property type="entry name" value="HYPOTHETICAL MEMBRANE SPANNING PROTEIN"/>
    <property type="match status" value="1"/>
</dbReference>
<keyword evidence="2" id="KW-0378">Hydrolase</keyword>
<feature type="transmembrane region" description="Helical" evidence="1">
    <location>
        <begin position="157"/>
        <end position="177"/>
    </location>
</feature>
<evidence type="ECO:0000313" key="2">
    <source>
        <dbReference type="EMBL" id="TGL60385.1"/>
    </source>
</evidence>
<keyword evidence="3" id="KW-1185">Reference proteome</keyword>
<feature type="transmembrane region" description="Helical" evidence="1">
    <location>
        <begin position="93"/>
        <end position="117"/>
    </location>
</feature>
<dbReference type="PANTHER" id="PTHR40031:SF1">
    <property type="entry name" value="MEMBRANE-BOUND METAL-DEPENDENT HYDROLASE"/>
    <property type="match status" value="1"/>
</dbReference>
<feature type="transmembrane region" description="Helical" evidence="1">
    <location>
        <begin position="123"/>
        <end position="145"/>
    </location>
</feature>
<proteinExistence type="predicted"/>
<dbReference type="GO" id="GO:0016787">
    <property type="term" value="F:hydrolase activity"/>
    <property type="evidence" value="ECO:0007669"/>
    <property type="project" value="UniProtKB-KW"/>
</dbReference>
<dbReference type="EMBL" id="RQGD01000022">
    <property type="protein sequence ID" value="TGL60385.1"/>
    <property type="molecule type" value="Genomic_DNA"/>
</dbReference>
<organism evidence="2 3">
    <name type="scientific">Leptospira ognonensis</name>
    <dbReference type="NCBI Taxonomy" id="2484945"/>
    <lineage>
        <taxon>Bacteria</taxon>
        <taxon>Pseudomonadati</taxon>
        <taxon>Spirochaetota</taxon>
        <taxon>Spirochaetia</taxon>
        <taxon>Leptospirales</taxon>
        <taxon>Leptospiraceae</taxon>
        <taxon>Leptospira</taxon>
    </lineage>
</organism>
<dbReference type="InterPro" id="IPR053170">
    <property type="entry name" value="Transcription_regulator"/>
</dbReference>
<evidence type="ECO:0000313" key="3">
    <source>
        <dbReference type="Proteomes" id="UP000297693"/>
    </source>
</evidence>
<comment type="caution">
    <text evidence="2">The sequence shown here is derived from an EMBL/GenBank/DDBJ whole genome shotgun (WGS) entry which is preliminary data.</text>
</comment>
<reference evidence="2" key="1">
    <citation type="journal article" date="2019" name="PLoS Negl. Trop. Dis.">
        <title>Revisiting the worldwide diversity of Leptospira species in the environment.</title>
        <authorList>
            <person name="Vincent A.T."/>
            <person name="Schiettekatte O."/>
            <person name="Bourhy P."/>
            <person name="Veyrier F.J."/>
            <person name="Picardeau M."/>
        </authorList>
    </citation>
    <scope>NUCLEOTIDE SEQUENCE [LARGE SCALE GENOMIC DNA]</scope>
    <source>
        <strain evidence="2">201702476</strain>
    </source>
</reference>
<dbReference type="Pfam" id="PF04307">
    <property type="entry name" value="YdjM"/>
    <property type="match status" value="1"/>
</dbReference>
<keyword evidence="1" id="KW-0812">Transmembrane</keyword>
<keyword evidence="1" id="KW-0472">Membrane</keyword>
<dbReference type="Proteomes" id="UP000297693">
    <property type="component" value="Unassembled WGS sequence"/>
</dbReference>
<dbReference type="OrthoDB" id="9781927at2"/>
<name>A0A4V6QM63_9LEPT</name>
<sequence length="335" mass="38616">MDSITQIVLGAAAGEAVLGKKVGNKAMLWGAIAGTVPDLDVLAKFFLDDVSMNEFHRSFSHSILFSIIFAPILGRLAFYLHKKLAVSWKDWSWLMFWALFTHPLLDAHTAFGTQLFWPLPYKITYNNIFIVDPLYTVPFMAFLILSMTKKKEDPRRAYYNHLGIIVSCSYMVLTLGFKGIAHFQFQQALSGQKLNLVQLEVKPTPLNALLWCGYVETSDNFMLGYYSLLAPSRPIEFFVFPKKHLLLGDWKEDQLIKRLVYLSRGWYNIEADGNKKYFYDLRFGQIGFNSDPTSFVFKYELYLENGILKAKQVQRSFDGIGKAFRALFHRILYNE</sequence>
<keyword evidence="1" id="KW-1133">Transmembrane helix</keyword>